<dbReference type="KEGG" id="ccro:CMC5_067780"/>
<dbReference type="GO" id="GO:0006564">
    <property type="term" value="P:L-serine biosynthetic process"/>
    <property type="evidence" value="ECO:0007669"/>
    <property type="project" value="UniProtKB-KW"/>
</dbReference>
<dbReference type="EC" id="3.1.3.3" evidence="3"/>
<dbReference type="InterPro" id="IPR023214">
    <property type="entry name" value="HAD_sf"/>
</dbReference>
<keyword evidence="12" id="KW-1185">Reference proteome</keyword>
<gene>
    <name evidence="11" type="ORF">CMC5_067780</name>
</gene>
<dbReference type="EMBL" id="CP012159">
    <property type="protein sequence ID" value="AKT42551.1"/>
    <property type="molecule type" value="Genomic_DNA"/>
</dbReference>
<keyword evidence="8" id="KW-0718">Serine biosynthesis</keyword>
<keyword evidence="5" id="KW-0479">Metal-binding</keyword>
<dbReference type="GO" id="GO:0005737">
    <property type="term" value="C:cytoplasm"/>
    <property type="evidence" value="ECO:0007669"/>
    <property type="project" value="TreeGrafter"/>
</dbReference>
<dbReference type="PROSITE" id="PS51257">
    <property type="entry name" value="PROKAR_LIPOPROTEIN"/>
    <property type="match status" value="1"/>
</dbReference>
<proteinExistence type="predicted"/>
<keyword evidence="6" id="KW-0378">Hydrolase</keyword>
<evidence type="ECO:0000256" key="5">
    <source>
        <dbReference type="ARBA" id="ARBA00022723"/>
    </source>
</evidence>
<name>A0A0K1ENW7_CHOCO</name>
<dbReference type="SUPFAM" id="SSF56784">
    <property type="entry name" value="HAD-like"/>
    <property type="match status" value="1"/>
</dbReference>
<dbReference type="GO" id="GO:0036424">
    <property type="term" value="F:L-phosphoserine phosphatase activity"/>
    <property type="evidence" value="ECO:0007669"/>
    <property type="project" value="TreeGrafter"/>
</dbReference>
<comment type="catalytic activity">
    <reaction evidence="10">
        <text>O-phospho-D-serine + H2O = D-serine + phosphate</text>
        <dbReference type="Rhea" id="RHEA:24873"/>
        <dbReference type="ChEBI" id="CHEBI:15377"/>
        <dbReference type="ChEBI" id="CHEBI:35247"/>
        <dbReference type="ChEBI" id="CHEBI:43474"/>
        <dbReference type="ChEBI" id="CHEBI:58680"/>
        <dbReference type="EC" id="3.1.3.3"/>
    </reaction>
</comment>
<comment type="cofactor">
    <cofactor evidence="1">
        <name>Mg(2+)</name>
        <dbReference type="ChEBI" id="CHEBI:18420"/>
    </cofactor>
</comment>
<dbReference type="RefSeq" id="WP_179955493.1">
    <property type="nucleotide sequence ID" value="NZ_CP012159.1"/>
</dbReference>
<evidence type="ECO:0000256" key="6">
    <source>
        <dbReference type="ARBA" id="ARBA00022801"/>
    </source>
</evidence>
<reference evidence="11 12" key="1">
    <citation type="submission" date="2015-07" db="EMBL/GenBank/DDBJ databases">
        <title>Genome analysis of myxobacterium Chondromyces crocatus Cm c5 reveals a high potential for natural compound synthesis and the genetic basis for the loss of fruiting body formation.</title>
        <authorList>
            <person name="Zaburannyi N."/>
            <person name="Bunk B."/>
            <person name="Maier J."/>
            <person name="Overmann J."/>
            <person name="Mueller R."/>
        </authorList>
    </citation>
    <scope>NUCLEOTIDE SEQUENCE [LARGE SCALE GENOMIC DNA]</scope>
    <source>
        <strain evidence="11 12">Cm c5</strain>
    </source>
</reference>
<keyword evidence="4" id="KW-0028">Amino-acid biosynthesis</keyword>
<organism evidence="11 12">
    <name type="scientific">Chondromyces crocatus</name>
    <dbReference type="NCBI Taxonomy" id="52"/>
    <lineage>
        <taxon>Bacteria</taxon>
        <taxon>Pseudomonadati</taxon>
        <taxon>Myxococcota</taxon>
        <taxon>Polyangia</taxon>
        <taxon>Polyangiales</taxon>
        <taxon>Polyangiaceae</taxon>
        <taxon>Chondromyces</taxon>
    </lineage>
</organism>
<keyword evidence="7" id="KW-0460">Magnesium</keyword>
<dbReference type="InterPro" id="IPR036412">
    <property type="entry name" value="HAD-like_sf"/>
</dbReference>
<evidence type="ECO:0000256" key="9">
    <source>
        <dbReference type="ARBA" id="ARBA00048138"/>
    </source>
</evidence>
<evidence type="ECO:0000313" key="11">
    <source>
        <dbReference type="EMBL" id="AKT42551.1"/>
    </source>
</evidence>
<evidence type="ECO:0000256" key="4">
    <source>
        <dbReference type="ARBA" id="ARBA00022605"/>
    </source>
</evidence>
<dbReference type="PANTHER" id="PTHR43344:SF2">
    <property type="entry name" value="PHOSPHOSERINE PHOSPHATASE"/>
    <property type="match status" value="1"/>
</dbReference>
<dbReference type="PANTHER" id="PTHR43344">
    <property type="entry name" value="PHOSPHOSERINE PHOSPHATASE"/>
    <property type="match status" value="1"/>
</dbReference>
<dbReference type="Proteomes" id="UP000067626">
    <property type="component" value="Chromosome"/>
</dbReference>
<protein>
    <recommendedName>
        <fullName evidence="3">phosphoserine phosphatase</fullName>
        <ecNumber evidence="3">3.1.3.3</ecNumber>
    </recommendedName>
</protein>
<comment type="catalytic activity">
    <reaction evidence="9">
        <text>O-phospho-L-serine + H2O = L-serine + phosphate</text>
        <dbReference type="Rhea" id="RHEA:21208"/>
        <dbReference type="ChEBI" id="CHEBI:15377"/>
        <dbReference type="ChEBI" id="CHEBI:33384"/>
        <dbReference type="ChEBI" id="CHEBI:43474"/>
        <dbReference type="ChEBI" id="CHEBI:57524"/>
        <dbReference type="EC" id="3.1.3.3"/>
    </reaction>
</comment>
<comment type="pathway">
    <text evidence="2">Amino-acid biosynthesis; L-serine biosynthesis; L-serine from 3-phospho-D-glycerate: step 3/3.</text>
</comment>
<evidence type="ECO:0000256" key="2">
    <source>
        <dbReference type="ARBA" id="ARBA00005135"/>
    </source>
</evidence>
<dbReference type="GO" id="GO:0000287">
    <property type="term" value="F:magnesium ion binding"/>
    <property type="evidence" value="ECO:0007669"/>
    <property type="project" value="TreeGrafter"/>
</dbReference>
<dbReference type="InterPro" id="IPR050582">
    <property type="entry name" value="HAD-like_SerB"/>
</dbReference>
<evidence type="ECO:0000256" key="3">
    <source>
        <dbReference type="ARBA" id="ARBA00012640"/>
    </source>
</evidence>
<evidence type="ECO:0000256" key="1">
    <source>
        <dbReference type="ARBA" id="ARBA00001946"/>
    </source>
</evidence>
<dbReference type="Pfam" id="PF12710">
    <property type="entry name" value="HAD"/>
    <property type="match status" value="1"/>
</dbReference>
<evidence type="ECO:0000256" key="7">
    <source>
        <dbReference type="ARBA" id="ARBA00022842"/>
    </source>
</evidence>
<evidence type="ECO:0000256" key="10">
    <source>
        <dbReference type="ARBA" id="ARBA00048523"/>
    </source>
</evidence>
<evidence type="ECO:0000256" key="8">
    <source>
        <dbReference type="ARBA" id="ARBA00023299"/>
    </source>
</evidence>
<dbReference type="STRING" id="52.CMC5_067780"/>
<accession>A0A0K1ENW7</accession>
<evidence type="ECO:0000313" key="12">
    <source>
        <dbReference type="Proteomes" id="UP000067626"/>
    </source>
</evidence>
<sequence>MQRLPSRRSSLWPSPLSTLTPLLALVAFVSGCASGSGSSGAAMGPDGKPLPSLDPNLDWYGDNRQHLDAFLAEHGRGGAAHDPAHPPVAVFDWDNTVIKNDVGDATMFWMLRHDRILQPPGKNWALTSGFLTEAATTALDTACGALAEAGKPLPTSTSTACADAILSVYTGSKTPGGAPAFSEYNHRWIEPAYAWLTQLQAGYRPAEIAAFATAAIDEALAADLDATQQVGSRADLTAALRIYDPIRDLIHVLQQRDIAVWVVSASPQPVVEVFAERVGIPAERVIGVRLVPDAEGRLTANLQGCGPIPDGSNDGQGSFTGNSLITYIEGKRCWINKVIYGDTGPTALGKNADPKKRPAFGAGDADTDITFLQDATASKLVVNRNKPEIMCNAYRNLGGRWLVNPMFLAPKPRDEAGYPCSTTACKDLKGAPVACLDEAGQPIPDQTDDVF</sequence>
<dbReference type="AlphaFoldDB" id="A0A0K1ENW7"/>
<dbReference type="Gene3D" id="3.40.50.1000">
    <property type="entry name" value="HAD superfamily/HAD-like"/>
    <property type="match status" value="2"/>
</dbReference>